<feature type="region of interest" description="Disordered" evidence="6">
    <location>
        <begin position="297"/>
        <end position="318"/>
    </location>
</feature>
<keyword evidence="5 7" id="KW-0472">Membrane</keyword>
<evidence type="ECO:0000256" key="2">
    <source>
        <dbReference type="ARBA" id="ARBA00007620"/>
    </source>
</evidence>
<reference evidence="9 10" key="1">
    <citation type="journal article" date="2019" name="Sci. Rep.">
        <title>Nanopore sequencing improves the draft genome of the human pathogenic amoeba Naegleria fowleri.</title>
        <authorList>
            <person name="Liechti N."/>
            <person name="Schurch N."/>
            <person name="Bruggmann R."/>
            <person name="Wittwer M."/>
        </authorList>
    </citation>
    <scope>NUCLEOTIDE SEQUENCE [LARGE SCALE GENOMIC DNA]</scope>
    <source>
        <strain evidence="9 10">ATCC 30894</strain>
    </source>
</reference>
<dbReference type="GO" id="GO:0006631">
    <property type="term" value="P:fatty acid metabolic process"/>
    <property type="evidence" value="ECO:0007669"/>
    <property type="project" value="UniProtKB-UniPathway"/>
</dbReference>
<feature type="transmembrane region" description="Helical" evidence="7">
    <location>
        <begin position="183"/>
        <end position="203"/>
    </location>
</feature>
<evidence type="ECO:0000256" key="1">
    <source>
        <dbReference type="ARBA" id="ARBA00004141"/>
    </source>
</evidence>
<gene>
    <name evidence="9" type="ORF">FDP41_013544</name>
</gene>
<evidence type="ECO:0000256" key="3">
    <source>
        <dbReference type="ARBA" id="ARBA00022692"/>
    </source>
</evidence>
<dbReference type="UniPathway" id="UPA00199"/>
<evidence type="ECO:0000256" key="6">
    <source>
        <dbReference type="SAM" id="MobiDB-lite"/>
    </source>
</evidence>
<dbReference type="PANTHER" id="PTHR48177:SF1">
    <property type="entry name" value="PLASMANYLETHANOLAMINE DESATURASE 1"/>
    <property type="match status" value="1"/>
</dbReference>
<dbReference type="PANTHER" id="PTHR48177">
    <property type="entry name" value="TRANSMEMBRANE PROTEIN 189"/>
    <property type="match status" value="1"/>
</dbReference>
<dbReference type="GeneID" id="68120759"/>
<dbReference type="VEuPathDB" id="AmoebaDB:NF0019740"/>
<dbReference type="OrthoDB" id="5103at2759"/>
<evidence type="ECO:0000313" key="10">
    <source>
        <dbReference type="Proteomes" id="UP000444721"/>
    </source>
</evidence>
<comment type="subcellular location">
    <subcellularLocation>
        <location evidence="1">Membrane</location>
        <topology evidence="1">Multi-pass membrane protein</topology>
    </subcellularLocation>
</comment>
<proteinExistence type="inferred from homology"/>
<dbReference type="Pfam" id="PF10520">
    <property type="entry name" value="Lipid_desat"/>
    <property type="match status" value="1"/>
</dbReference>
<dbReference type="EMBL" id="VFQX01000019">
    <property type="protein sequence ID" value="KAF0980330.1"/>
    <property type="molecule type" value="Genomic_DNA"/>
</dbReference>
<dbReference type="InterPro" id="IPR052601">
    <property type="entry name" value="Plasmalogen_desaturase"/>
</dbReference>
<dbReference type="OMA" id="ILHWIAD"/>
<keyword evidence="4 7" id="KW-1133">Transmembrane helix</keyword>
<dbReference type="Proteomes" id="UP000444721">
    <property type="component" value="Unassembled WGS sequence"/>
</dbReference>
<dbReference type="AlphaFoldDB" id="A0A6A5C385"/>
<dbReference type="InterPro" id="IPR019547">
    <property type="entry name" value="Lipid_desat"/>
</dbReference>
<dbReference type="VEuPathDB" id="AmoebaDB:NfTy_028190"/>
<dbReference type="VEuPathDB" id="AmoebaDB:FDP41_013544"/>
<keyword evidence="10" id="KW-1185">Reference proteome</keyword>
<keyword evidence="3 7" id="KW-0812">Transmembrane</keyword>
<protein>
    <recommendedName>
        <fullName evidence="8">Lipid desaturase domain-containing protein</fullName>
    </recommendedName>
</protein>
<evidence type="ECO:0000256" key="7">
    <source>
        <dbReference type="SAM" id="Phobius"/>
    </source>
</evidence>
<name>A0A6A5C385_NAEFO</name>
<feature type="domain" description="Lipid desaturase" evidence="8">
    <location>
        <begin position="114"/>
        <end position="282"/>
    </location>
</feature>
<feature type="transmembrane region" description="Helical" evidence="7">
    <location>
        <begin position="39"/>
        <end position="58"/>
    </location>
</feature>
<dbReference type="RefSeq" id="XP_044565043.1">
    <property type="nucleotide sequence ID" value="XM_044704186.1"/>
</dbReference>
<evidence type="ECO:0000313" key="9">
    <source>
        <dbReference type="EMBL" id="KAF0980330.1"/>
    </source>
</evidence>
<accession>A0A6A5C385</accession>
<evidence type="ECO:0000256" key="5">
    <source>
        <dbReference type="ARBA" id="ARBA00023136"/>
    </source>
</evidence>
<feature type="compositionally biased region" description="Acidic residues" evidence="6">
    <location>
        <begin position="302"/>
        <end position="311"/>
    </location>
</feature>
<dbReference type="GO" id="GO:0016020">
    <property type="term" value="C:membrane"/>
    <property type="evidence" value="ECO:0007669"/>
    <property type="project" value="UniProtKB-SubCell"/>
</dbReference>
<evidence type="ECO:0000256" key="4">
    <source>
        <dbReference type="ARBA" id="ARBA00022989"/>
    </source>
</evidence>
<organism evidence="9 10">
    <name type="scientific">Naegleria fowleri</name>
    <name type="common">Brain eating amoeba</name>
    <dbReference type="NCBI Taxonomy" id="5763"/>
    <lineage>
        <taxon>Eukaryota</taxon>
        <taxon>Discoba</taxon>
        <taxon>Heterolobosea</taxon>
        <taxon>Tetramitia</taxon>
        <taxon>Eutetramitia</taxon>
        <taxon>Vahlkampfiidae</taxon>
        <taxon>Naegleria</taxon>
    </lineage>
</organism>
<sequence>MTSNFSSSTTTPGDYESFIKAKEQKEHVLKSGYSSSKRAMEYFFVFLYFLVILPWNLYQSFSPLWTTTTTSNGDGINKSILITTSSSSSSSLSGNTTNTTSTLIDIVGGIALGMITTDFVSGILHWIADTWGSLETPLIGQTFIRSFREHHVAPSAMCKHDFIETNGDNCLVATLLGIIPIVFFRHSMFMSFYFTAFALFGAFTNQIHKWSHQYKVPLIVKFLQSSGIILSRKSHNFHHQSPFDTYYCITTGWLNYPLHAMNFWRLSERLVTALTGYIPRSDDMKWTSHLKFLEETRKKMSDEDDNEDDNEDGAKKKN</sequence>
<evidence type="ECO:0000259" key="8">
    <source>
        <dbReference type="Pfam" id="PF10520"/>
    </source>
</evidence>
<comment type="caution">
    <text evidence="9">The sequence shown here is derived from an EMBL/GenBank/DDBJ whole genome shotgun (WGS) entry which is preliminary data.</text>
</comment>
<dbReference type="GO" id="GO:0016491">
    <property type="term" value="F:oxidoreductase activity"/>
    <property type="evidence" value="ECO:0007669"/>
    <property type="project" value="TreeGrafter"/>
</dbReference>
<comment type="similarity">
    <text evidence="2">Belongs to the fatty acid desaturase CarF family.</text>
</comment>